<feature type="region of interest" description="Disordered" evidence="1">
    <location>
        <begin position="1"/>
        <end position="24"/>
    </location>
</feature>
<evidence type="ECO:0000313" key="2">
    <source>
        <dbReference type="EMBL" id="ERN04005.1"/>
    </source>
</evidence>
<dbReference type="Proteomes" id="UP000017836">
    <property type="component" value="Unassembled WGS sequence"/>
</dbReference>
<gene>
    <name evidence="2" type="ORF">AMTR_s00079p00159880</name>
</gene>
<dbReference type="PANTHER" id="PTHR33130:SF33">
    <property type="entry name" value="PUTATIVE (DUF1639)-RELATED"/>
    <property type="match status" value="1"/>
</dbReference>
<keyword evidence="3" id="KW-1185">Reference proteome</keyword>
<evidence type="ECO:0000313" key="3">
    <source>
        <dbReference type="Proteomes" id="UP000017836"/>
    </source>
</evidence>
<accession>W1PAG2</accession>
<dbReference type="InterPro" id="IPR012438">
    <property type="entry name" value="DUF1639"/>
</dbReference>
<organism evidence="2 3">
    <name type="scientific">Amborella trichopoda</name>
    <dbReference type="NCBI Taxonomy" id="13333"/>
    <lineage>
        <taxon>Eukaryota</taxon>
        <taxon>Viridiplantae</taxon>
        <taxon>Streptophyta</taxon>
        <taxon>Embryophyta</taxon>
        <taxon>Tracheophyta</taxon>
        <taxon>Spermatophyta</taxon>
        <taxon>Magnoliopsida</taxon>
        <taxon>Amborellales</taxon>
        <taxon>Amborellaceae</taxon>
        <taxon>Amborella</taxon>
    </lineage>
</organism>
<dbReference type="PANTHER" id="PTHR33130">
    <property type="entry name" value="PUTATIVE (DUF1639)-RELATED"/>
    <property type="match status" value="1"/>
</dbReference>
<protein>
    <submittedName>
        <fullName evidence="2">Uncharacterized protein</fullName>
    </submittedName>
</protein>
<sequence>MQFLEKEQLSEVSKSKTPKDPELLPFPEEILKTKLLELKERDSSCALLELKERDSSYARFESTRRLRSSVKPANQTEKEESNGRWPKFEIQLSRNEIGDDFLAMGAKLYSRSKKRAKVVQKHVEVRFLPLFFVSILSFWP</sequence>
<proteinExistence type="predicted"/>
<reference evidence="3" key="1">
    <citation type="journal article" date="2013" name="Science">
        <title>The Amborella genome and the evolution of flowering plants.</title>
        <authorList>
            <consortium name="Amborella Genome Project"/>
        </authorList>
    </citation>
    <scope>NUCLEOTIDE SEQUENCE [LARGE SCALE GENOMIC DNA]</scope>
</reference>
<dbReference type="Pfam" id="PF07797">
    <property type="entry name" value="DUF1639"/>
    <property type="match status" value="1"/>
</dbReference>
<dbReference type="AlphaFoldDB" id="W1PAG2"/>
<feature type="region of interest" description="Disordered" evidence="1">
    <location>
        <begin position="64"/>
        <end position="84"/>
    </location>
</feature>
<name>W1PAG2_AMBTC</name>
<evidence type="ECO:0000256" key="1">
    <source>
        <dbReference type="SAM" id="MobiDB-lite"/>
    </source>
</evidence>
<dbReference type="EMBL" id="KI394313">
    <property type="protein sequence ID" value="ERN04005.1"/>
    <property type="molecule type" value="Genomic_DNA"/>
</dbReference>
<feature type="compositionally biased region" description="Basic and acidic residues" evidence="1">
    <location>
        <begin position="1"/>
        <end position="22"/>
    </location>
</feature>
<dbReference type="HOGENOM" id="CLU_1995694_0_0_1"/>
<dbReference type="Gramene" id="ERN04005">
    <property type="protein sequence ID" value="ERN04005"/>
    <property type="gene ID" value="AMTR_s00079p00159880"/>
</dbReference>